<reference evidence="2 3" key="1">
    <citation type="submission" date="2017-02" db="EMBL/GenBank/DDBJ databases">
        <authorList>
            <person name="Peterson S.W."/>
        </authorList>
    </citation>
    <scope>NUCLEOTIDE SEQUENCE [LARGE SCALE GENOMIC DNA]</scope>
    <source>
        <strain evidence="2 3">DSM 21481</strain>
    </source>
</reference>
<sequence length="315" mass="33672">MSTVLKRVFANPRVTPGLVIGLLVTGALLWFGGGRALAEDLRSDWQFNRAQRWTPEPWALTADDFPGHDAVELAVEPSAVSRWNTPGWALDASRVPGLDLLFYASGPVGTQGYWRDDTFHLRMRTTDALAGSRVDGVDVLTYVSAPDGPSYATLEGARHPEALRRDALEAPQQLFEAEPSKVFPDPFADEELLSVAYVGHQPSEQERFEARDEPFDAGGPGYFGLVAHHRDAAGVARRTTTLATVVEGALVVVGVVVPDDVEPSADVEPALLLERLAAEVRAAPPSYPAAEDGGSGIQADSRTTSEVGSVMAAGS</sequence>
<dbReference type="Proteomes" id="UP000189777">
    <property type="component" value="Unassembled WGS sequence"/>
</dbReference>
<dbReference type="EMBL" id="FUZQ01000008">
    <property type="protein sequence ID" value="SKC81160.1"/>
    <property type="molecule type" value="Genomic_DNA"/>
</dbReference>
<feature type="region of interest" description="Disordered" evidence="1">
    <location>
        <begin position="285"/>
        <end position="315"/>
    </location>
</feature>
<organism evidence="2 3">
    <name type="scientific">Krasilnikoviella flava</name>
    <dbReference type="NCBI Taxonomy" id="526729"/>
    <lineage>
        <taxon>Bacteria</taxon>
        <taxon>Bacillati</taxon>
        <taxon>Actinomycetota</taxon>
        <taxon>Actinomycetes</taxon>
        <taxon>Micrococcales</taxon>
        <taxon>Promicromonosporaceae</taxon>
        <taxon>Krasilnikoviella</taxon>
    </lineage>
</organism>
<evidence type="ECO:0000313" key="2">
    <source>
        <dbReference type="EMBL" id="SKC81160.1"/>
    </source>
</evidence>
<dbReference type="STRING" id="526729.SAMN04324258_4172"/>
<gene>
    <name evidence="2" type="ORF">SAMN04324258_4172</name>
</gene>
<evidence type="ECO:0000256" key="1">
    <source>
        <dbReference type="SAM" id="MobiDB-lite"/>
    </source>
</evidence>
<keyword evidence="3" id="KW-1185">Reference proteome</keyword>
<accession>A0A1T5LYT1</accession>
<name>A0A1T5LYT1_9MICO</name>
<dbReference type="RefSeq" id="WP_079576503.1">
    <property type="nucleotide sequence ID" value="NZ_FUZQ01000008.1"/>
</dbReference>
<feature type="compositionally biased region" description="Polar residues" evidence="1">
    <location>
        <begin position="298"/>
        <end position="307"/>
    </location>
</feature>
<dbReference type="OrthoDB" id="9794241at2"/>
<evidence type="ECO:0000313" key="3">
    <source>
        <dbReference type="Proteomes" id="UP000189777"/>
    </source>
</evidence>
<protein>
    <submittedName>
        <fullName evidence="2">Uncharacterized protein</fullName>
    </submittedName>
</protein>
<proteinExistence type="predicted"/>
<dbReference type="AlphaFoldDB" id="A0A1T5LYT1"/>